<evidence type="ECO:0000259" key="14">
    <source>
        <dbReference type="PROSITE" id="PS51192"/>
    </source>
</evidence>
<dbReference type="NCBIfam" id="TIGR00580">
    <property type="entry name" value="mfd"/>
    <property type="match status" value="1"/>
</dbReference>
<evidence type="ECO:0000256" key="12">
    <source>
        <dbReference type="ARBA" id="ARBA00070128"/>
    </source>
</evidence>
<evidence type="ECO:0000256" key="8">
    <source>
        <dbReference type="ARBA" id="ARBA00023125"/>
    </source>
</evidence>
<dbReference type="Pfam" id="PF00270">
    <property type="entry name" value="DEAD"/>
    <property type="match status" value="1"/>
</dbReference>
<organism evidence="16 17">
    <name type="scientific">Candidatus Limivivens intestinipullorum</name>
    <dbReference type="NCBI Taxonomy" id="2840858"/>
    <lineage>
        <taxon>Bacteria</taxon>
        <taxon>Bacillati</taxon>
        <taxon>Bacillota</taxon>
        <taxon>Clostridia</taxon>
        <taxon>Lachnospirales</taxon>
        <taxon>Lachnospiraceae</taxon>
        <taxon>Lachnospiraceae incertae sedis</taxon>
        <taxon>Candidatus Limivivens</taxon>
    </lineage>
</organism>
<feature type="domain" description="Helicase C-terminal" evidence="15">
    <location>
        <begin position="812"/>
        <end position="978"/>
    </location>
</feature>
<proteinExistence type="inferred from homology"/>
<dbReference type="InterPro" id="IPR005118">
    <property type="entry name" value="TRCF_C"/>
</dbReference>
<keyword evidence="5 13" id="KW-0378">Hydrolase</keyword>
<dbReference type="SMART" id="SM00982">
    <property type="entry name" value="TRCF"/>
    <property type="match status" value="1"/>
</dbReference>
<dbReference type="InterPro" id="IPR041471">
    <property type="entry name" value="UvrB_inter"/>
</dbReference>
<gene>
    <name evidence="13 16" type="primary">mfd</name>
    <name evidence="16" type="ORF">IAB44_04500</name>
</gene>
<reference evidence="16" key="2">
    <citation type="journal article" date="2021" name="PeerJ">
        <title>Extensive microbial diversity within the chicken gut microbiome revealed by metagenomics and culture.</title>
        <authorList>
            <person name="Gilroy R."/>
            <person name="Ravi A."/>
            <person name="Getino M."/>
            <person name="Pursley I."/>
            <person name="Horton D.L."/>
            <person name="Alikhan N.F."/>
            <person name="Baker D."/>
            <person name="Gharbi K."/>
            <person name="Hall N."/>
            <person name="Watson M."/>
            <person name="Adriaenssens E.M."/>
            <person name="Foster-Nyarko E."/>
            <person name="Jarju S."/>
            <person name="Secka A."/>
            <person name="Antonio M."/>
            <person name="Oren A."/>
            <person name="Chaudhuri R.R."/>
            <person name="La Ragione R."/>
            <person name="Hildebrand F."/>
            <person name="Pallen M.J."/>
        </authorList>
    </citation>
    <scope>NUCLEOTIDE SEQUENCE</scope>
    <source>
        <strain evidence="16">CHK190-19873</strain>
    </source>
</reference>
<evidence type="ECO:0000256" key="9">
    <source>
        <dbReference type="ARBA" id="ARBA00023204"/>
    </source>
</evidence>
<evidence type="ECO:0000256" key="11">
    <source>
        <dbReference type="ARBA" id="ARBA00061399"/>
    </source>
</evidence>
<dbReference type="InterPro" id="IPR011545">
    <property type="entry name" value="DEAD/DEAH_box_helicase_dom"/>
</dbReference>
<dbReference type="InterPro" id="IPR001650">
    <property type="entry name" value="Helicase_C-like"/>
</dbReference>
<dbReference type="FunFam" id="3.40.50.300:FF:000546">
    <property type="entry name" value="Transcription-repair-coupling factor"/>
    <property type="match status" value="1"/>
</dbReference>
<dbReference type="PANTHER" id="PTHR47964">
    <property type="entry name" value="ATP-DEPENDENT DNA HELICASE HOMOLOG RECG, CHLOROPLASTIC"/>
    <property type="match status" value="1"/>
</dbReference>
<dbReference type="SUPFAM" id="SSF141259">
    <property type="entry name" value="CarD-like"/>
    <property type="match status" value="1"/>
</dbReference>
<dbReference type="SMART" id="SM00490">
    <property type="entry name" value="HELICc"/>
    <property type="match status" value="1"/>
</dbReference>
<dbReference type="GO" id="GO:0016787">
    <property type="term" value="F:hydrolase activity"/>
    <property type="evidence" value="ECO:0007669"/>
    <property type="project" value="UniProtKB-KW"/>
</dbReference>
<dbReference type="SMART" id="SM01058">
    <property type="entry name" value="CarD_TRCF"/>
    <property type="match status" value="1"/>
</dbReference>
<dbReference type="CDD" id="cd17991">
    <property type="entry name" value="DEXHc_TRCF"/>
    <property type="match status" value="1"/>
</dbReference>
<reference evidence="16" key="1">
    <citation type="submission" date="2020-10" db="EMBL/GenBank/DDBJ databases">
        <authorList>
            <person name="Gilroy R."/>
        </authorList>
    </citation>
    <scope>NUCLEOTIDE SEQUENCE</scope>
    <source>
        <strain evidence="16">CHK190-19873</strain>
    </source>
</reference>
<comment type="function">
    <text evidence="13">Couples transcription and DNA repair by recognizing RNA polymerase (RNAP) stalled at DNA lesions. Mediates ATP-dependent release of RNAP and its truncated transcript from the DNA, and recruitment of nucleotide excision repair machinery to the damaged site.</text>
</comment>
<evidence type="ECO:0000256" key="5">
    <source>
        <dbReference type="ARBA" id="ARBA00022801"/>
    </source>
</evidence>
<dbReference type="EC" id="3.6.4.-" evidence="13"/>
<dbReference type="PANTHER" id="PTHR47964:SF1">
    <property type="entry name" value="ATP-DEPENDENT DNA HELICASE HOMOLOG RECG, CHLOROPLASTIC"/>
    <property type="match status" value="1"/>
</dbReference>
<evidence type="ECO:0000256" key="13">
    <source>
        <dbReference type="HAMAP-Rule" id="MF_00969"/>
    </source>
</evidence>
<keyword evidence="4 13" id="KW-0227">DNA damage</keyword>
<dbReference type="AlphaFoldDB" id="A0A9D1JJX2"/>
<dbReference type="Pfam" id="PF17757">
    <property type="entry name" value="UvrB_inter"/>
    <property type="match status" value="1"/>
</dbReference>
<protein>
    <recommendedName>
        <fullName evidence="12 13">Transcription-repair-coupling factor</fullName>
        <shortName evidence="13">TRCF</shortName>
        <ecNumber evidence="13">3.6.4.-</ecNumber>
    </recommendedName>
</protein>
<dbReference type="InterPro" id="IPR037235">
    <property type="entry name" value="TRCF-like_C_D7"/>
</dbReference>
<evidence type="ECO:0000256" key="3">
    <source>
        <dbReference type="ARBA" id="ARBA00022741"/>
    </source>
</evidence>
<evidence type="ECO:0000256" key="2">
    <source>
        <dbReference type="ARBA" id="ARBA00022490"/>
    </source>
</evidence>
<dbReference type="GO" id="GO:0006355">
    <property type="term" value="P:regulation of DNA-templated transcription"/>
    <property type="evidence" value="ECO:0007669"/>
    <property type="project" value="UniProtKB-UniRule"/>
</dbReference>
<dbReference type="EMBL" id="DVIQ01000023">
    <property type="protein sequence ID" value="HIS30799.1"/>
    <property type="molecule type" value="Genomic_DNA"/>
</dbReference>
<dbReference type="Proteomes" id="UP000823935">
    <property type="component" value="Unassembled WGS sequence"/>
</dbReference>
<evidence type="ECO:0000256" key="6">
    <source>
        <dbReference type="ARBA" id="ARBA00022806"/>
    </source>
</evidence>
<dbReference type="InterPro" id="IPR047112">
    <property type="entry name" value="RecG/Mfd"/>
</dbReference>
<keyword evidence="3 13" id="KW-0547">Nucleotide-binding</keyword>
<evidence type="ECO:0000259" key="15">
    <source>
        <dbReference type="PROSITE" id="PS51194"/>
    </source>
</evidence>
<dbReference type="Pfam" id="PF02559">
    <property type="entry name" value="CarD_TRCF_RID"/>
    <property type="match status" value="1"/>
</dbReference>
<comment type="similarity">
    <text evidence="11 13">In the C-terminal section; belongs to the helicase family. RecG subfamily.</text>
</comment>
<dbReference type="Pfam" id="PF03461">
    <property type="entry name" value="TRCF"/>
    <property type="match status" value="1"/>
</dbReference>
<evidence type="ECO:0000256" key="10">
    <source>
        <dbReference type="ARBA" id="ARBA00061104"/>
    </source>
</evidence>
<dbReference type="GO" id="GO:0005524">
    <property type="term" value="F:ATP binding"/>
    <property type="evidence" value="ECO:0007669"/>
    <property type="project" value="UniProtKB-UniRule"/>
</dbReference>
<dbReference type="InterPro" id="IPR014001">
    <property type="entry name" value="Helicase_ATP-bd"/>
</dbReference>
<dbReference type="HAMAP" id="MF_00969">
    <property type="entry name" value="TRCF"/>
    <property type="match status" value="1"/>
</dbReference>
<dbReference type="Gene3D" id="3.40.50.11180">
    <property type="match status" value="1"/>
</dbReference>
<keyword evidence="8 13" id="KW-0238">DNA-binding</keyword>
<dbReference type="InterPro" id="IPR004576">
    <property type="entry name" value="Mfd"/>
</dbReference>
<dbReference type="GO" id="GO:0003678">
    <property type="term" value="F:DNA helicase activity"/>
    <property type="evidence" value="ECO:0007669"/>
    <property type="project" value="TreeGrafter"/>
</dbReference>
<dbReference type="PROSITE" id="PS51194">
    <property type="entry name" value="HELICASE_CTER"/>
    <property type="match status" value="1"/>
</dbReference>
<keyword evidence="2 13" id="KW-0963">Cytoplasm</keyword>
<feature type="domain" description="Helicase ATP-binding" evidence="14">
    <location>
        <begin position="642"/>
        <end position="803"/>
    </location>
</feature>
<keyword evidence="6" id="KW-0347">Helicase</keyword>
<dbReference type="Gene3D" id="3.40.50.300">
    <property type="entry name" value="P-loop containing nucleotide triphosphate hydrolases"/>
    <property type="match status" value="2"/>
</dbReference>
<evidence type="ECO:0000313" key="16">
    <source>
        <dbReference type="EMBL" id="HIS30799.1"/>
    </source>
</evidence>
<evidence type="ECO:0000256" key="1">
    <source>
        <dbReference type="ARBA" id="ARBA00004496"/>
    </source>
</evidence>
<dbReference type="InterPro" id="IPR036101">
    <property type="entry name" value="CarD-like/TRCF_RID_sf"/>
</dbReference>
<dbReference type="InterPro" id="IPR027417">
    <property type="entry name" value="P-loop_NTPase"/>
</dbReference>
<dbReference type="GO" id="GO:0005737">
    <property type="term" value="C:cytoplasm"/>
    <property type="evidence" value="ECO:0007669"/>
    <property type="project" value="UniProtKB-SubCell"/>
</dbReference>
<dbReference type="Gene3D" id="3.30.2060.10">
    <property type="entry name" value="Penicillin-binding protein 1b domain"/>
    <property type="match status" value="1"/>
</dbReference>
<evidence type="ECO:0000256" key="4">
    <source>
        <dbReference type="ARBA" id="ARBA00022763"/>
    </source>
</evidence>
<comment type="similarity">
    <text evidence="10 13">In the N-terminal section; belongs to the UvrB family.</text>
</comment>
<dbReference type="Gene3D" id="3.90.1150.50">
    <property type="entry name" value="Transcription-repair-coupling factor, D7 domain"/>
    <property type="match status" value="1"/>
</dbReference>
<sequence length="1178" mass="133755">MKAFTDPLKKLGEFPQILESLKAGGGMTQVQGCLDSQKAHFLYAASEDFPCRVIVTYSELRAKELYEDYRFFDKNAVLFPARDLIFFGADIRSNLIVEQRIQAMKAILEQEELTIITTMGGCMDHLIPLADFKSCVIDLKNDSTVDLDDLKRRLVSMGYEQTGQVESSGQFAVRGGILDIFPLTEENPVRIEFWGDEVDSIRSFDTQSQRSIENLEGLHIYPACEVVADRKRIGQAMEKLRKEGEKTGEALRKEGKITEAARVSQLVEEACENLEEFSGITGLEAYVGYLYDKTVTFPDYFRDRKTLFVLDEPNRILQEGEAVEQEFRESMASRLEKGYLLPGQMDLISSTAQTAALLQKNHCLGFCTLESARAPWRTKDQFGVDVRAVNPYNNSFELLVKDLGHWKKEGYQVILLCGSRSRAARLSQDLLDNGLNSFYTEDLDHEILGGQILVTYGHTKRGYEYPLLKFVVISESDIFGKEKKKRKRQKAYEGRKIQSFTELSVGDYVVHENHGLGIYRGIEKIDVEGVSKDYMKIEYAGGSNLYILATQLDVIQKYAGADAEKVPKLNKLGTQDWNKTKTRVRTAVKEIAQDLVKLYAARQKENGYVYGPDTVWQREFEDSFPFEETDGQIQAIEDTKRDMESTKIMDRLICGDVGYGKTEVAIRAAFKAVQESKQVVFLVPTTILAQQHYNNFVQRMKDFPVRIDLLCRFRTAKEQAKTLTDLKKGLVDIVIGTHRVLSKDVAFKDLGLLIIDEEQRFGVAHKEKIKALRENVDVLTLTATPIPRTLHMSLVGIRDMSVLEEAPQERVPIQTYVMEYNEEMVREAISRELARGGQVYYVYNRVNTIVEMTNTIAKLVPEANVAFAHGQMKERELERIMYDFINGEIDVLVSTTIIETGLDIPNVNTMIIHDADNLGLSQLYQLRGRVGRSNRTSYAFLMYRRNKMLREVAEKRLSAIREFTELGSGFKIAMRDLEIRGAGNLLGAQQHGHMEAVGYDLYCKMLNESVRALKGEASPTEEYNTAIDLDVDAFIPDTYIKNEIQKLDIYKRIAGIETEAEYDDMLEELVDRFGEPPKPVQNLLQVAGLKSMAHRLWLTEVAQKGDSIRFTLFERAQLGPDKIEDIVQDGGGRLQFVMGEKPGFVYNRPRKSAADGRDVLMAVREVLEIMEKAQTEAA</sequence>
<dbReference type="SUPFAM" id="SSF143517">
    <property type="entry name" value="TRCF domain-like"/>
    <property type="match status" value="1"/>
</dbReference>
<dbReference type="SMART" id="SM00487">
    <property type="entry name" value="DEXDc"/>
    <property type="match status" value="1"/>
</dbReference>
<dbReference type="PROSITE" id="PS51192">
    <property type="entry name" value="HELICASE_ATP_BIND_1"/>
    <property type="match status" value="1"/>
</dbReference>
<evidence type="ECO:0000313" key="17">
    <source>
        <dbReference type="Proteomes" id="UP000823935"/>
    </source>
</evidence>
<accession>A0A9D1JJX2</accession>
<keyword evidence="9 13" id="KW-0234">DNA repair</keyword>
<dbReference type="Pfam" id="PF00271">
    <property type="entry name" value="Helicase_C"/>
    <property type="match status" value="1"/>
</dbReference>
<dbReference type="SUPFAM" id="SSF52540">
    <property type="entry name" value="P-loop containing nucleoside triphosphate hydrolases"/>
    <property type="match status" value="3"/>
</dbReference>
<comment type="subcellular location">
    <subcellularLocation>
        <location evidence="1 13">Cytoplasm</location>
    </subcellularLocation>
</comment>
<evidence type="ECO:0000256" key="7">
    <source>
        <dbReference type="ARBA" id="ARBA00022840"/>
    </source>
</evidence>
<dbReference type="Gene3D" id="2.40.10.170">
    <property type="match status" value="1"/>
</dbReference>
<comment type="caution">
    <text evidence="16">The sequence shown here is derived from an EMBL/GenBank/DDBJ whole genome shotgun (WGS) entry which is preliminary data.</text>
</comment>
<dbReference type="GO" id="GO:0000716">
    <property type="term" value="P:transcription-coupled nucleotide-excision repair, DNA damage recognition"/>
    <property type="evidence" value="ECO:0007669"/>
    <property type="project" value="UniProtKB-UniRule"/>
</dbReference>
<keyword evidence="7 13" id="KW-0067">ATP-binding</keyword>
<dbReference type="GO" id="GO:0003684">
    <property type="term" value="F:damaged DNA binding"/>
    <property type="evidence" value="ECO:0007669"/>
    <property type="project" value="InterPro"/>
</dbReference>
<dbReference type="InterPro" id="IPR003711">
    <property type="entry name" value="CarD-like/TRCF_RID"/>
</dbReference>
<name>A0A9D1JJX2_9FIRM</name>